<proteinExistence type="predicted"/>
<dbReference type="GO" id="GO:0005737">
    <property type="term" value="C:cytoplasm"/>
    <property type="evidence" value="ECO:0007669"/>
    <property type="project" value="TreeGrafter"/>
</dbReference>
<dbReference type="Proteomes" id="UP000515150">
    <property type="component" value="Chromosome 14"/>
</dbReference>
<feature type="region of interest" description="Disordered" evidence="4">
    <location>
        <begin position="1016"/>
        <end position="1047"/>
    </location>
</feature>
<protein>
    <submittedName>
        <fullName evidence="7 8">Signal-induced proliferation-associated protein 1 isoform X1</fullName>
    </submittedName>
</protein>
<keyword evidence="1" id="KW-0343">GTPase activation</keyword>
<dbReference type="PROSITE" id="PS50085">
    <property type="entry name" value="RAPGAP"/>
    <property type="match status" value="1"/>
</dbReference>
<dbReference type="Gene3D" id="3.40.50.11210">
    <property type="entry name" value="Rap/Ran-GAP"/>
    <property type="match status" value="1"/>
</dbReference>
<evidence type="ECO:0000256" key="2">
    <source>
        <dbReference type="ARBA" id="ARBA00022553"/>
    </source>
</evidence>
<dbReference type="Pfam" id="PF02145">
    <property type="entry name" value="Rap_GAP"/>
    <property type="match status" value="1"/>
</dbReference>
<evidence type="ECO:0000256" key="4">
    <source>
        <dbReference type="SAM" id="MobiDB-lite"/>
    </source>
</evidence>
<organism evidence="6 8">
    <name type="scientific">Betta splendens</name>
    <name type="common">Siamese fighting fish</name>
    <dbReference type="NCBI Taxonomy" id="158456"/>
    <lineage>
        <taxon>Eukaryota</taxon>
        <taxon>Metazoa</taxon>
        <taxon>Chordata</taxon>
        <taxon>Craniata</taxon>
        <taxon>Vertebrata</taxon>
        <taxon>Euteleostomi</taxon>
        <taxon>Actinopterygii</taxon>
        <taxon>Neopterygii</taxon>
        <taxon>Teleostei</taxon>
        <taxon>Neoteleostei</taxon>
        <taxon>Acanthomorphata</taxon>
        <taxon>Anabantaria</taxon>
        <taxon>Anabantiformes</taxon>
        <taxon>Anabantoidei</taxon>
        <taxon>Osphronemidae</taxon>
        <taxon>Betta</taxon>
    </lineage>
</organism>
<dbReference type="AlphaFoldDB" id="A0A6P7PFY9"/>
<dbReference type="GeneID" id="114869131"/>
<dbReference type="PANTHER" id="PTHR15711:SF64">
    <property type="entry name" value="SIGNAL-INDUCED PROLIFERATION-ASSOCIATED PROTEIN 1 ISOFORM X1"/>
    <property type="match status" value="1"/>
</dbReference>
<dbReference type="InterPro" id="IPR000331">
    <property type="entry name" value="Rap/Ran_GAP_dom"/>
</dbReference>
<feature type="compositionally biased region" description="Basic and acidic residues" evidence="4">
    <location>
        <begin position="978"/>
        <end position="990"/>
    </location>
</feature>
<feature type="compositionally biased region" description="Basic and acidic residues" evidence="4">
    <location>
        <begin position="1182"/>
        <end position="1203"/>
    </location>
</feature>
<dbReference type="SUPFAM" id="SSF111347">
    <property type="entry name" value="Rap/Ran-GAP"/>
    <property type="match status" value="1"/>
</dbReference>
<evidence type="ECO:0000313" key="10">
    <source>
        <dbReference type="RefSeq" id="XP_055370622.1"/>
    </source>
</evidence>
<dbReference type="Pfam" id="PF21022">
    <property type="entry name" value="Rap-GAP_dimer"/>
    <property type="match status" value="1"/>
</dbReference>
<dbReference type="RefSeq" id="XP_029028859.1">
    <property type="nucleotide sequence ID" value="XM_029173026.3"/>
</dbReference>
<evidence type="ECO:0000313" key="9">
    <source>
        <dbReference type="RefSeq" id="XP_029028861.1"/>
    </source>
</evidence>
<dbReference type="RefSeq" id="XP_055370622.1">
    <property type="nucleotide sequence ID" value="XM_055514647.1"/>
</dbReference>
<feature type="region of interest" description="Disordered" evidence="4">
    <location>
        <begin position="929"/>
        <end position="1001"/>
    </location>
</feature>
<dbReference type="RefSeq" id="XP_029028860.1">
    <property type="nucleotide sequence ID" value="XM_029173027.3"/>
</dbReference>
<dbReference type="PANTHER" id="PTHR15711">
    <property type="entry name" value="RAP GTPASE-ACTIVATING PROTEIN"/>
    <property type="match status" value="1"/>
</dbReference>
<keyword evidence="6" id="KW-1185">Reference proteome</keyword>
<feature type="domain" description="Rap-GAP" evidence="5">
    <location>
        <begin position="469"/>
        <end position="686"/>
    </location>
</feature>
<feature type="region of interest" description="Disordered" evidence="4">
    <location>
        <begin position="1166"/>
        <end position="1203"/>
    </location>
</feature>
<dbReference type="Gene3D" id="6.10.140.210">
    <property type="match status" value="1"/>
</dbReference>
<evidence type="ECO:0000313" key="8">
    <source>
        <dbReference type="RefSeq" id="XP_029028860.1"/>
    </source>
</evidence>
<dbReference type="GO" id="GO:0005096">
    <property type="term" value="F:GTPase activator activity"/>
    <property type="evidence" value="ECO:0007669"/>
    <property type="project" value="UniProtKB-KW"/>
</dbReference>
<feature type="region of interest" description="Disordered" evidence="4">
    <location>
        <begin position="260"/>
        <end position="289"/>
    </location>
</feature>
<dbReference type="OrthoDB" id="2499658at2759"/>
<evidence type="ECO:0000256" key="3">
    <source>
        <dbReference type="ARBA" id="ARBA00023054"/>
    </source>
</evidence>
<sequence>MQSDDLFIRKFRRQNVRPPIASVNFDTKRDASVVEWPPRRDGDGVDGDTLTPSLVGLSLRSVGRGHIMQRSNSDVTLGDLDSSGKAGVKAARTVGEKAGVGAQGDSGVLLHREYGSLSSLERQTQAQEPCTDAQGPLSPSALRFKDPFLLLGLQGNPPEPDGFFRGLSASTGDSPKPAKPPKPEGLTKKAKPAPAPIPQPGPNDNIGGGAWVRNFAHYDVQSILFDLTEVATNRDSIGRKKNITSGASAASQLRPLCQATLSSPAQGGGGNGGNAEDPEQSLLLDEGDGNDNELLLSCPHFRNETGGEEQVGLGRSQGRRGLWSSLRTPNDAVSVLEEPRESHIQQQGKSNYFIEHADLGAHYYRKYFYMKEHQNFFGIDDRLGPVAISFRREEKEGTSGAQYNYRIVFRTTELKTLRGSILEESVPSAARHATPRGLSPKRLLEFIMPELNLHCLRLASNSPKVRDTLLKLDEQGLNFQRKVGVMYCRAGQSSEEDMYNNESSGPAFEEFLDLLGERVRLKGWEKYRAQLDNKTDSTGIHSLYTRYQDYEIMFHVSTMLPYTANNTQQLLRKRHIGNDIVTIVFQEPGALPFTPKSIRSHFQHVFIIVQVHEPCSENTYYRVAVTRSKDIPLFGPLFPKGARFPRSPAFRDFLLAKAVNAENAAEKSEKFRSMATRTRQEYLKDLAENYVTTTPIDSSTKFPLLSLGGKRKDKLKGTRGAELHSAGALVWAVMVNAGDEGEAGEHRLPCLLGVSAESVVLIERCTRRVVFNCSCRDVIGWKAVTETKEGGPYLDIFYERGESVTISVMESQAEDIREVVQRLELFTRGCEALEVTPLRDGVGQPGFLMNEEGFVTELQRFCYAESGGLQLWARVVRLCGRSLVHLSPEERTRLLRTAHKIHITVIPPEKNGKPRRSFSELYQKAIKDAECKPGEDQSGEAWVLDEREEQGEEEKEKEGEEARTEELNPAGVDQVDAAEVRAEADEHPGDDGPSDGSHGSALTLPSLALLRATSLQEQPADRDQEGGSSQLTRSHSLERQASYGDTCDGHMYDNVGLKVDSHIYENVGELRDATPDLILAVKPKVPPEDEQFAGDAFGDDKASASDCLSSSRLSSIDRAERNSRALSLHNSITKILSETTDPTEEEWQSIADLATACRSILDALSREDRKASDSSQAGTDQSDGKWRDSKDSDSPGHLEEKVSQLESMLKKLQDDLQKEKEDKAVLQAEVQSLRQNNQRLQEESQSTVARLIKVTELLCNVNKPC</sequence>
<dbReference type="CTD" id="129714976"/>
<gene>
    <name evidence="7 8 9 10" type="primary">zmp:0000001168</name>
</gene>
<keyword evidence="3" id="KW-0175">Coiled coil</keyword>
<evidence type="ECO:0000256" key="1">
    <source>
        <dbReference type="ARBA" id="ARBA00022468"/>
    </source>
</evidence>
<evidence type="ECO:0000259" key="5">
    <source>
        <dbReference type="PROSITE" id="PS50085"/>
    </source>
</evidence>
<accession>A0A6P7PFY9</accession>
<dbReference type="GO" id="GO:0051056">
    <property type="term" value="P:regulation of small GTPase mediated signal transduction"/>
    <property type="evidence" value="ECO:0007669"/>
    <property type="project" value="InterPro"/>
</dbReference>
<dbReference type="CDD" id="cd06745">
    <property type="entry name" value="PDZ_SIPA1-like"/>
    <property type="match status" value="1"/>
</dbReference>
<evidence type="ECO:0000313" key="6">
    <source>
        <dbReference type="Proteomes" id="UP000515150"/>
    </source>
</evidence>
<dbReference type="FunFam" id="3.40.50.11210:FF:000002">
    <property type="entry name" value="Signal-induced proliferation-associated 1-like protein 1"/>
    <property type="match status" value="1"/>
</dbReference>
<keyword evidence="2" id="KW-0597">Phosphoprotein</keyword>
<feature type="compositionally biased region" description="Basic and acidic residues" evidence="4">
    <location>
        <begin position="954"/>
        <end position="966"/>
    </location>
</feature>
<feature type="region of interest" description="Disordered" evidence="4">
    <location>
        <begin position="159"/>
        <end position="208"/>
    </location>
</feature>
<dbReference type="RefSeq" id="XP_029028861.1">
    <property type="nucleotide sequence ID" value="XM_029173028.3"/>
</dbReference>
<name>A0A6P7PFY9_BETSP</name>
<dbReference type="InterPro" id="IPR035974">
    <property type="entry name" value="Rap/Ran-GAP_sf"/>
</dbReference>
<dbReference type="KEGG" id="bspl:114869131"/>
<reference evidence="7 8" key="1">
    <citation type="submission" date="2025-04" db="UniProtKB">
        <authorList>
            <consortium name="RefSeq"/>
        </authorList>
    </citation>
    <scope>IDENTIFICATION</scope>
</reference>
<evidence type="ECO:0000313" key="7">
    <source>
        <dbReference type="RefSeq" id="XP_029028859.1"/>
    </source>
</evidence>
<dbReference type="InterPro" id="IPR050989">
    <property type="entry name" value="Rap1_Ran_GAP"/>
</dbReference>